<protein>
    <submittedName>
        <fullName evidence="1">Uncharacterized protein</fullName>
    </submittedName>
</protein>
<keyword evidence="2" id="KW-1185">Reference proteome</keyword>
<dbReference type="EMBL" id="JAQIZT010000013">
    <property type="protein sequence ID" value="KAJ6974551.1"/>
    <property type="molecule type" value="Genomic_DNA"/>
</dbReference>
<evidence type="ECO:0000313" key="1">
    <source>
        <dbReference type="EMBL" id="KAJ6974551.1"/>
    </source>
</evidence>
<dbReference type="Proteomes" id="UP001164929">
    <property type="component" value="Chromosome 13"/>
</dbReference>
<dbReference type="AlphaFoldDB" id="A0AAD6LWQ9"/>
<accession>A0AAD6LWQ9</accession>
<evidence type="ECO:0000313" key="2">
    <source>
        <dbReference type="Proteomes" id="UP001164929"/>
    </source>
</evidence>
<reference evidence="1" key="1">
    <citation type="journal article" date="2023" name="Mol. Ecol. Resour.">
        <title>Chromosome-level genome assembly of a triploid poplar Populus alba 'Berolinensis'.</title>
        <authorList>
            <person name="Chen S."/>
            <person name="Yu Y."/>
            <person name="Wang X."/>
            <person name="Wang S."/>
            <person name="Zhang T."/>
            <person name="Zhou Y."/>
            <person name="He R."/>
            <person name="Meng N."/>
            <person name="Wang Y."/>
            <person name="Liu W."/>
            <person name="Liu Z."/>
            <person name="Liu J."/>
            <person name="Guo Q."/>
            <person name="Huang H."/>
            <person name="Sederoff R.R."/>
            <person name="Wang G."/>
            <person name="Qu G."/>
            <person name="Chen S."/>
        </authorList>
    </citation>
    <scope>NUCLEOTIDE SEQUENCE</scope>
    <source>
        <strain evidence="1">SC-2020</strain>
    </source>
</reference>
<proteinExistence type="predicted"/>
<sequence length="81" mass="9151">MKDERYPMGNRVDKRIGCQFRNIFCAGKMETKLGMLRAGYVSALEAIGQISTPSFDRTWVNEFGGNVWKTKAGVIRISAIY</sequence>
<comment type="caution">
    <text evidence="1">The sequence shown here is derived from an EMBL/GenBank/DDBJ whole genome shotgun (WGS) entry which is preliminary data.</text>
</comment>
<organism evidence="1 2">
    <name type="scientific">Populus alba x Populus x berolinensis</name>
    <dbReference type="NCBI Taxonomy" id="444605"/>
    <lineage>
        <taxon>Eukaryota</taxon>
        <taxon>Viridiplantae</taxon>
        <taxon>Streptophyta</taxon>
        <taxon>Embryophyta</taxon>
        <taxon>Tracheophyta</taxon>
        <taxon>Spermatophyta</taxon>
        <taxon>Magnoliopsida</taxon>
        <taxon>eudicotyledons</taxon>
        <taxon>Gunneridae</taxon>
        <taxon>Pentapetalae</taxon>
        <taxon>rosids</taxon>
        <taxon>fabids</taxon>
        <taxon>Malpighiales</taxon>
        <taxon>Salicaceae</taxon>
        <taxon>Saliceae</taxon>
        <taxon>Populus</taxon>
    </lineage>
</organism>
<gene>
    <name evidence="1" type="ORF">NC653_030606</name>
</gene>
<name>A0AAD6LWQ9_9ROSI</name>